<evidence type="ECO:0000313" key="1">
    <source>
        <dbReference type="EMBL" id="MEV4911326.1"/>
    </source>
</evidence>
<evidence type="ECO:0000313" key="2">
    <source>
        <dbReference type="Proteomes" id="UP001552502"/>
    </source>
</evidence>
<keyword evidence="2" id="KW-1185">Reference proteome</keyword>
<comment type="caution">
    <text evidence="1">The sequence shown here is derived from an EMBL/GenBank/DDBJ whole genome shotgun (WGS) entry which is preliminary data.</text>
</comment>
<dbReference type="RefSeq" id="WP_199639835.1">
    <property type="nucleotide sequence ID" value="NZ_JBEGIE010000024.1"/>
</dbReference>
<organism evidence="1 2">
    <name type="scientific">Bacillus proteolyticus</name>
    <dbReference type="NCBI Taxonomy" id="2026192"/>
    <lineage>
        <taxon>Bacteria</taxon>
        <taxon>Bacillati</taxon>
        <taxon>Bacillota</taxon>
        <taxon>Bacilli</taxon>
        <taxon>Bacillales</taxon>
        <taxon>Bacillaceae</taxon>
        <taxon>Bacillus</taxon>
        <taxon>Bacillus cereus group</taxon>
    </lineage>
</organism>
<proteinExistence type="predicted"/>
<name>A0ABV3IAQ3_9BACI</name>
<accession>A0ABV3IAQ3</accession>
<protein>
    <submittedName>
        <fullName evidence="1">Uncharacterized protein</fullName>
    </submittedName>
</protein>
<gene>
    <name evidence="1" type="ORF">MRBLBA1_002037</name>
</gene>
<dbReference type="EMBL" id="JBEGIE010000024">
    <property type="protein sequence ID" value="MEV4911326.1"/>
    <property type="molecule type" value="Genomic_DNA"/>
</dbReference>
<dbReference type="Proteomes" id="UP001552502">
    <property type="component" value="Unassembled WGS sequence"/>
</dbReference>
<reference evidence="1 2" key="1">
    <citation type="journal article" date="2023" name="Proc. Natl. Acad. Sci. U.S.A.">
        <title>Bacterial tolerance to host-exuded specialized metabolites structures the maize root microbiome.</title>
        <authorList>
            <person name="Thoenen L."/>
            <person name="Giroud C."/>
            <person name="Kreuzer M."/>
            <person name="Waelchli J."/>
            <person name="Gfeller V."/>
            <person name="Deslandes-Herold G."/>
            <person name="Mateo P."/>
            <person name="Robert C.A.M."/>
            <person name="Ahrens C.H."/>
            <person name="Rubio-Somoza I."/>
            <person name="Bruggmann R."/>
            <person name="Erb M."/>
            <person name="Schlaeppi K."/>
        </authorList>
    </citation>
    <scope>NUCLEOTIDE SEQUENCE [LARGE SCALE GENOMIC DNA]</scope>
    <source>
        <strain evidence="1 2">LBA1-1-1.1</strain>
    </source>
</reference>
<sequence>MVYTLLRQPATSLTAASHEVFYLKAGDVTTEYTGHPNFTFVDIPGPAGIYTYQVLVSETLITRTGVSIASAFNLGLTATIYPPA</sequence>